<evidence type="ECO:0000313" key="5">
    <source>
        <dbReference type="Proteomes" id="UP000000305"/>
    </source>
</evidence>
<dbReference type="UniPathway" id="UPA00378"/>
<comment type="similarity">
    <text evidence="1">Belongs to the glycosyltransferase 10 family.</text>
</comment>
<dbReference type="GO" id="GO:0032580">
    <property type="term" value="C:Golgi cisterna membrane"/>
    <property type="evidence" value="ECO:0007669"/>
    <property type="project" value="UniProtKB-SubCell"/>
</dbReference>
<keyword evidence="1" id="KW-0328">Glycosyltransferase</keyword>
<keyword evidence="1" id="KW-0472">Membrane</keyword>
<feature type="domain" description="Fucosyltransferase C-terminal" evidence="2">
    <location>
        <begin position="2"/>
        <end position="62"/>
    </location>
</feature>
<accession>E9GQR4</accession>
<keyword evidence="1" id="KW-0333">Golgi apparatus</keyword>
<dbReference type="GO" id="GO:0016757">
    <property type="term" value="F:glycosyltransferase activity"/>
    <property type="evidence" value="ECO:0007669"/>
    <property type="project" value="UniProtKB-UniRule"/>
</dbReference>
<keyword evidence="5" id="KW-1185">Reference proteome</keyword>
<evidence type="ECO:0000313" key="3">
    <source>
        <dbReference type="EMBL" id="EFX78160.1"/>
    </source>
</evidence>
<dbReference type="InterPro" id="IPR055270">
    <property type="entry name" value="Glyco_tran_10_C"/>
</dbReference>
<reference evidence="3 5" key="1">
    <citation type="journal article" date="2011" name="Science">
        <title>The ecoresponsive genome of Daphnia pulex.</title>
        <authorList>
            <person name="Colbourne J.K."/>
            <person name="Pfrender M.E."/>
            <person name="Gilbert D."/>
            <person name="Thomas W.K."/>
            <person name="Tucker A."/>
            <person name="Oakley T.H."/>
            <person name="Tokishita S."/>
            <person name="Aerts A."/>
            <person name="Arnold G.J."/>
            <person name="Basu M.K."/>
            <person name="Bauer D.J."/>
            <person name="Caceres C.E."/>
            <person name="Carmel L."/>
            <person name="Casola C."/>
            <person name="Choi J.H."/>
            <person name="Detter J.C."/>
            <person name="Dong Q."/>
            <person name="Dusheyko S."/>
            <person name="Eads B.D."/>
            <person name="Frohlich T."/>
            <person name="Geiler-Samerotte K.A."/>
            <person name="Gerlach D."/>
            <person name="Hatcher P."/>
            <person name="Jogdeo S."/>
            <person name="Krijgsveld J."/>
            <person name="Kriventseva E.V."/>
            <person name="Kultz D."/>
            <person name="Laforsch C."/>
            <person name="Lindquist E."/>
            <person name="Lopez J."/>
            <person name="Manak J.R."/>
            <person name="Muller J."/>
            <person name="Pangilinan J."/>
            <person name="Patwardhan R.P."/>
            <person name="Pitluck S."/>
            <person name="Pritham E.J."/>
            <person name="Rechtsteiner A."/>
            <person name="Rho M."/>
            <person name="Rogozin I.B."/>
            <person name="Sakarya O."/>
            <person name="Salamov A."/>
            <person name="Schaack S."/>
            <person name="Shapiro H."/>
            <person name="Shiga Y."/>
            <person name="Skalitzky C."/>
            <person name="Smith Z."/>
            <person name="Souvorov A."/>
            <person name="Sung W."/>
            <person name="Tang Z."/>
            <person name="Tsuchiya D."/>
            <person name="Tu H."/>
            <person name="Vos H."/>
            <person name="Wang M."/>
            <person name="Wolf Y.I."/>
            <person name="Yamagata H."/>
            <person name="Yamada T."/>
            <person name="Ye Y."/>
            <person name="Shaw J.R."/>
            <person name="Andrews J."/>
            <person name="Crease T.J."/>
            <person name="Tang H."/>
            <person name="Lucas S.M."/>
            <person name="Robertson H.M."/>
            <person name="Bork P."/>
            <person name="Koonin E.V."/>
            <person name="Zdobnov E.M."/>
            <person name="Grigoriev I.V."/>
            <person name="Lynch M."/>
            <person name="Boore J.L."/>
        </authorList>
    </citation>
    <scope>NUCLEOTIDE SEQUENCE [LARGE SCALE GENOMIC DNA]</scope>
</reference>
<keyword evidence="1" id="KW-0812">Transmembrane</keyword>
<dbReference type="HOGENOM" id="CLU_2724781_0_0_1"/>
<evidence type="ECO:0000259" key="2">
    <source>
        <dbReference type="Pfam" id="PF00852"/>
    </source>
</evidence>
<dbReference type="EMBL" id="GL732558">
    <property type="protein sequence ID" value="EFX78174.1"/>
    <property type="molecule type" value="Genomic_DNA"/>
</dbReference>
<protein>
    <recommendedName>
        <fullName evidence="1">Fucosyltransferase</fullName>
        <ecNumber evidence="1">2.4.1.-</ecNumber>
    </recommendedName>
</protein>
<dbReference type="EMBL" id="GL732558">
    <property type="protein sequence ID" value="EFX78160.1"/>
    <property type="molecule type" value="Genomic_DNA"/>
</dbReference>
<dbReference type="Proteomes" id="UP000000305">
    <property type="component" value="Unassembled WGS sequence"/>
</dbReference>
<sequence length="72" mass="8139">MAADIVPIVYGGADYSAYAPPSSSTLTREISNRQKPATLLLDVNEVLYCKYFYWKIARNVTILNRNPKSTRI</sequence>
<dbReference type="KEGG" id="dpx:DAPPUDRAFT_246523"/>
<dbReference type="Gene3D" id="3.40.50.11660">
    <property type="entry name" value="Glycosyl transferase family 10, C-terminal domain"/>
    <property type="match status" value="1"/>
</dbReference>
<comment type="subcellular location">
    <subcellularLocation>
        <location evidence="1">Golgi apparatus</location>
        <location evidence="1">Golgi stack membrane</location>
        <topology evidence="1">Single-pass type II membrane protein</topology>
    </subcellularLocation>
</comment>
<dbReference type="EC" id="2.4.1.-" evidence="1"/>
<dbReference type="OrthoDB" id="427096at2759"/>
<dbReference type="KEGG" id="dpx:DAPPUDRAFT_246550"/>
<name>E9GQR4_DAPPU</name>
<dbReference type="AlphaFoldDB" id="E9GQR4"/>
<proteinExistence type="inferred from homology"/>
<dbReference type="SUPFAM" id="SSF53756">
    <property type="entry name" value="UDP-Glycosyltransferase/glycogen phosphorylase"/>
    <property type="match status" value="1"/>
</dbReference>
<keyword evidence="1" id="KW-0808">Transferase</keyword>
<dbReference type="Pfam" id="PF00852">
    <property type="entry name" value="Glyco_transf_10"/>
    <property type="match status" value="1"/>
</dbReference>
<evidence type="ECO:0000256" key="1">
    <source>
        <dbReference type="RuleBase" id="RU003832"/>
    </source>
</evidence>
<gene>
    <name evidence="3" type="ORF">DAPPUDRAFT_246523</name>
    <name evidence="4" type="ORF">DAPPUDRAFT_246550</name>
</gene>
<evidence type="ECO:0000313" key="4">
    <source>
        <dbReference type="EMBL" id="EFX78174.1"/>
    </source>
</evidence>
<organism evidence="3 5">
    <name type="scientific">Daphnia pulex</name>
    <name type="common">Water flea</name>
    <dbReference type="NCBI Taxonomy" id="6669"/>
    <lineage>
        <taxon>Eukaryota</taxon>
        <taxon>Metazoa</taxon>
        <taxon>Ecdysozoa</taxon>
        <taxon>Arthropoda</taxon>
        <taxon>Crustacea</taxon>
        <taxon>Branchiopoda</taxon>
        <taxon>Diplostraca</taxon>
        <taxon>Cladocera</taxon>
        <taxon>Anomopoda</taxon>
        <taxon>Daphniidae</taxon>
        <taxon>Daphnia</taxon>
    </lineage>
</organism>
<dbReference type="InterPro" id="IPR038577">
    <property type="entry name" value="GT10-like_C_sf"/>
</dbReference>